<dbReference type="PROSITE" id="PS50011">
    <property type="entry name" value="PROTEIN_KINASE_DOM"/>
    <property type="match status" value="1"/>
</dbReference>
<dbReference type="SUPFAM" id="SSF56112">
    <property type="entry name" value="Protein kinase-like (PK-like)"/>
    <property type="match status" value="1"/>
</dbReference>
<dbReference type="Gene3D" id="1.10.510.10">
    <property type="entry name" value="Transferase(Phosphotransferase) domain 1"/>
    <property type="match status" value="1"/>
</dbReference>
<dbReference type="InterPro" id="IPR011009">
    <property type="entry name" value="Kinase-like_dom_sf"/>
</dbReference>
<dbReference type="PROSITE" id="PS50003">
    <property type="entry name" value="PH_DOMAIN"/>
    <property type="match status" value="1"/>
</dbReference>
<evidence type="ECO:0000256" key="2">
    <source>
        <dbReference type="ARBA" id="ARBA00022527"/>
    </source>
</evidence>
<dbReference type="Gene3D" id="2.30.29.30">
    <property type="entry name" value="Pleckstrin-homology domain (PH domain)/Phosphotyrosine-binding domain (PTB)"/>
    <property type="match status" value="1"/>
</dbReference>
<accession>A0A9P5XLD7</accession>
<keyword evidence="2" id="KW-0723">Serine/threonine-protein kinase</keyword>
<dbReference type="EMBL" id="MU151088">
    <property type="protein sequence ID" value="KAF9451291.1"/>
    <property type="molecule type" value="Genomic_DNA"/>
</dbReference>
<comment type="catalytic activity">
    <reaction evidence="8">
        <text>L-seryl-[protein] + ATP = O-phospho-L-seryl-[protein] + ADP + H(+)</text>
        <dbReference type="Rhea" id="RHEA:17989"/>
        <dbReference type="Rhea" id="RHEA-COMP:9863"/>
        <dbReference type="Rhea" id="RHEA-COMP:11604"/>
        <dbReference type="ChEBI" id="CHEBI:15378"/>
        <dbReference type="ChEBI" id="CHEBI:29999"/>
        <dbReference type="ChEBI" id="CHEBI:30616"/>
        <dbReference type="ChEBI" id="CHEBI:83421"/>
        <dbReference type="ChEBI" id="CHEBI:456216"/>
        <dbReference type="EC" id="2.7.11.1"/>
    </reaction>
</comment>
<dbReference type="InterPro" id="IPR001849">
    <property type="entry name" value="PH_domain"/>
</dbReference>
<gene>
    <name evidence="12" type="ORF">P691DRAFT_381204</name>
</gene>
<evidence type="ECO:0000256" key="9">
    <source>
        <dbReference type="SAM" id="MobiDB-lite"/>
    </source>
</evidence>
<dbReference type="InterPro" id="IPR008271">
    <property type="entry name" value="Ser/Thr_kinase_AS"/>
</dbReference>
<keyword evidence="6" id="KW-0067">ATP-binding</keyword>
<proteinExistence type="predicted"/>
<evidence type="ECO:0000256" key="5">
    <source>
        <dbReference type="ARBA" id="ARBA00022777"/>
    </source>
</evidence>
<dbReference type="FunFam" id="1.10.510.10:FF:000833">
    <property type="entry name" value="AGC family protein kinase"/>
    <property type="match status" value="1"/>
</dbReference>
<dbReference type="OrthoDB" id="347657at2759"/>
<evidence type="ECO:0000259" key="10">
    <source>
        <dbReference type="PROSITE" id="PS50003"/>
    </source>
</evidence>
<dbReference type="SUPFAM" id="SSF50729">
    <property type="entry name" value="PH domain-like"/>
    <property type="match status" value="1"/>
</dbReference>
<feature type="domain" description="PH" evidence="10">
    <location>
        <begin position="449"/>
        <end position="567"/>
    </location>
</feature>
<protein>
    <recommendedName>
        <fullName evidence="1">non-specific serine/threonine protein kinase</fullName>
        <ecNumber evidence="1">2.7.11.1</ecNumber>
    </recommendedName>
</protein>
<evidence type="ECO:0000256" key="4">
    <source>
        <dbReference type="ARBA" id="ARBA00022741"/>
    </source>
</evidence>
<evidence type="ECO:0000256" key="1">
    <source>
        <dbReference type="ARBA" id="ARBA00012513"/>
    </source>
</evidence>
<dbReference type="EC" id="2.7.11.1" evidence="1"/>
<comment type="caution">
    <text evidence="12">The sequence shown here is derived from an EMBL/GenBank/DDBJ whole genome shotgun (WGS) entry which is preliminary data.</text>
</comment>
<name>A0A9P5XLD7_9AGAR</name>
<keyword evidence="4" id="KW-0547">Nucleotide-binding</keyword>
<evidence type="ECO:0000256" key="6">
    <source>
        <dbReference type="ARBA" id="ARBA00022840"/>
    </source>
</evidence>
<feature type="compositionally biased region" description="Basic and acidic residues" evidence="9">
    <location>
        <begin position="343"/>
        <end position="355"/>
    </location>
</feature>
<dbReference type="InterPro" id="IPR050236">
    <property type="entry name" value="Ser_Thr_kinase_AGC"/>
</dbReference>
<dbReference type="AlphaFoldDB" id="A0A9P5XLD7"/>
<keyword evidence="13" id="KW-1185">Reference proteome</keyword>
<organism evidence="12 13">
    <name type="scientific">Macrolepiota fuliginosa MF-IS2</name>
    <dbReference type="NCBI Taxonomy" id="1400762"/>
    <lineage>
        <taxon>Eukaryota</taxon>
        <taxon>Fungi</taxon>
        <taxon>Dikarya</taxon>
        <taxon>Basidiomycota</taxon>
        <taxon>Agaricomycotina</taxon>
        <taxon>Agaricomycetes</taxon>
        <taxon>Agaricomycetidae</taxon>
        <taxon>Agaricales</taxon>
        <taxon>Agaricineae</taxon>
        <taxon>Agaricaceae</taxon>
        <taxon>Macrolepiota</taxon>
    </lineage>
</organism>
<dbReference type="PANTHER" id="PTHR24356">
    <property type="entry name" value="SERINE/THREONINE-PROTEIN KINASE"/>
    <property type="match status" value="1"/>
</dbReference>
<dbReference type="Pfam" id="PF00069">
    <property type="entry name" value="Pkinase"/>
    <property type="match status" value="1"/>
</dbReference>
<sequence length="578" mass="64253">MSLQNNKMHTAIAERNALAALGGGHPGIVRLHSTFQDDWRLYFVLDYAKNGEMKTLLNKLGSLSLPCSRHYAAQLVDTIEYMHSKGVIHRDLKPENLLLDDNHRMKICDFGTGKVLETGVDRAQTWVGTAQYIAPELLEAKETSKSSDFWALGCIIYQLIAGRFAFQGLSDFLTWQKIKKLDYSFPEGFDNEAKDLIQKLLVREPTERLGVGSPGSENDIKALKSHPFFKSINWDKLWTDPVPPLEAGLFKKEHPLPPSNDQIWDDVEAAWDDIMAEDEMSWASDAEGPDYLIHTNGHLPTANQIIQQDQLLGIKDGELLGPTDVPPSLQARRGTNSTIQGVEEIKRQLVKEQTGKESPSAVEDSPTTGTSSSEGSRGIVAAATSPVSVTLSSPSQTTTHIPSQLQDPAEGGRGRNPALSPKQGHGPSPESDFAKRLKLPLGESVLFDSVVEERSMKRRASKLIPLVPHSKAKTRQLVLTSKRLLCLKQKQRQKPQDISVKFELALKASEKLKEKDKEKESRGIIATVQRKGEREFVVLTTTKMYNFAAPTSDLAQQWFNKLDDALVSHGRKQSQPRT</sequence>
<feature type="domain" description="Protein kinase" evidence="11">
    <location>
        <begin position="1"/>
        <end position="229"/>
    </location>
</feature>
<comment type="catalytic activity">
    <reaction evidence="7">
        <text>L-threonyl-[protein] + ATP = O-phospho-L-threonyl-[protein] + ADP + H(+)</text>
        <dbReference type="Rhea" id="RHEA:46608"/>
        <dbReference type="Rhea" id="RHEA-COMP:11060"/>
        <dbReference type="Rhea" id="RHEA-COMP:11605"/>
        <dbReference type="ChEBI" id="CHEBI:15378"/>
        <dbReference type="ChEBI" id="CHEBI:30013"/>
        <dbReference type="ChEBI" id="CHEBI:30616"/>
        <dbReference type="ChEBI" id="CHEBI:61977"/>
        <dbReference type="ChEBI" id="CHEBI:456216"/>
        <dbReference type="EC" id="2.7.11.1"/>
    </reaction>
</comment>
<dbReference type="PROSITE" id="PS00108">
    <property type="entry name" value="PROTEIN_KINASE_ST"/>
    <property type="match status" value="1"/>
</dbReference>
<dbReference type="GO" id="GO:0004674">
    <property type="term" value="F:protein serine/threonine kinase activity"/>
    <property type="evidence" value="ECO:0007669"/>
    <property type="project" value="UniProtKB-KW"/>
</dbReference>
<evidence type="ECO:0000259" key="11">
    <source>
        <dbReference type="PROSITE" id="PS50011"/>
    </source>
</evidence>
<evidence type="ECO:0000313" key="12">
    <source>
        <dbReference type="EMBL" id="KAF9451291.1"/>
    </source>
</evidence>
<dbReference type="PANTHER" id="PTHR24356:SF163">
    <property type="entry name" value="3-PHOSPHOINOSITIDE-DEPENDENT PROTEIN KINASE 1-RELATED"/>
    <property type="match status" value="1"/>
</dbReference>
<evidence type="ECO:0000256" key="8">
    <source>
        <dbReference type="ARBA" id="ARBA00048679"/>
    </source>
</evidence>
<dbReference type="Proteomes" id="UP000807342">
    <property type="component" value="Unassembled WGS sequence"/>
</dbReference>
<evidence type="ECO:0000256" key="7">
    <source>
        <dbReference type="ARBA" id="ARBA00047899"/>
    </source>
</evidence>
<feature type="region of interest" description="Disordered" evidence="9">
    <location>
        <begin position="317"/>
        <end position="434"/>
    </location>
</feature>
<feature type="compositionally biased region" description="Low complexity" evidence="9">
    <location>
        <begin position="365"/>
        <end position="399"/>
    </location>
</feature>
<dbReference type="GO" id="GO:0035556">
    <property type="term" value="P:intracellular signal transduction"/>
    <property type="evidence" value="ECO:0007669"/>
    <property type="project" value="TreeGrafter"/>
</dbReference>
<dbReference type="GO" id="GO:0005524">
    <property type="term" value="F:ATP binding"/>
    <property type="evidence" value="ECO:0007669"/>
    <property type="project" value="UniProtKB-KW"/>
</dbReference>
<dbReference type="Gene3D" id="3.30.200.20">
    <property type="entry name" value="Phosphorylase Kinase, domain 1"/>
    <property type="match status" value="1"/>
</dbReference>
<dbReference type="InterPro" id="IPR011993">
    <property type="entry name" value="PH-like_dom_sf"/>
</dbReference>
<reference evidence="12" key="1">
    <citation type="submission" date="2020-11" db="EMBL/GenBank/DDBJ databases">
        <authorList>
            <consortium name="DOE Joint Genome Institute"/>
            <person name="Ahrendt S."/>
            <person name="Riley R."/>
            <person name="Andreopoulos W."/>
            <person name="Labutti K."/>
            <person name="Pangilinan J."/>
            <person name="Ruiz-Duenas F.J."/>
            <person name="Barrasa J.M."/>
            <person name="Sanchez-Garcia M."/>
            <person name="Camarero S."/>
            <person name="Miyauchi S."/>
            <person name="Serrano A."/>
            <person name="Linde D."/>
            <person name="Babiker R."/>
            <person name="Drula E."/>
            <person name="Ayuso-Fernandez I."/>
            <person name="Pacheco R."/>
            <person name="Padilla G."/>
            <person name="Ferreira P."/>
            <person name="Barriuso J."/>
            <person name="Kellner H."/>
            <person name="Castanera R."/>
            <person name="Alfaro M."/>
            <person name="Ramirez L."/>
            <person name="Pisabarro A.G."/>
            <person name="Kuo A."/>
            <person name="Tritt A."/>
            <person name="Lipzen A."/>
            <person name="He G."/>
            <person name="Yan M."/>
            <person name="Ng V."/>
            <person name="Cullen D."/>
            <person name="Martin F."/>
            <person name="Rosso M.-N."/>
            <person name="Henrissat B."/>
            <person name="Hibbett D."/>
            <person name="Martinez A.T."/>
            <person name="Grigoriev I.V."/>
        </authorList>
    </citation>
    <scope>NUCLEOTIDE SEQUENCE</scope>
    <source>
        <strain evidence="12">MF-IS2</strain>
    </source>
</reference>
<evidence type="ECO:0000256" key="3">
    <source>
        <dbReference type="ARBA" id="ARBA00022679"/>
    </source>
</evidence>
<dbReference type="InterPro" id="IPR000719">
    <property type="entry name" value="Prot_kinase_dom"/>
</dbReference>
<evidence type="ECO:0000313" key="13">
    <source>
        <dbReference type="Proteomes" id="UP000807342"/>
    </source>
</evidence>
<dbReference type="SMART" id="SM00233">
    <property type="entry name" value="PH"/>
    <property type="match status" value="1"/>
</dbReference>
<dbReference type="SMART" id="SM00220">
    <property type="entry name" value="S_TKc"/>
    <property type="match status" value="1"/>
</dbReference>
<keyword evidence="5 12" id="KW-0418">Kinase</keyword>
<keyword evidence="3" id="KW-0808">Transferase</keyword>